<dbReference type="EMBL" id="QXDF01000003">
    <property type="protein sequence ID" value="RIA47370.1"/>
    <property type="molecule type" value="Genomic_DNA"/>
</dbReference>
<evidence type="ECO:0000313" key="5">
    <source>
        <dbReference type="Proteomes" id="UP000266273"/>
    </source>
</evidence>
<comment type="caution">
    <text evidence="4">The sequence shown here is derived from an EMBL/GenBank/DDBJ whole genome shotgun (WGS) entry which is preliminary data.</text>
</comment>
<reference evidence="4 5" key="1">
    <citation type="submission" date="2018-08" db="EMBL/GenBank/DDBJ databases">
        <title>Genomic Encyclopedia of Archaeal and Bacterial Type Strains, Phase II (KMG-II): from individual species to whole genera.</title>
        <authorList>
            <person name="Goeker M."/>
        </authorList>
    </citation>
    <scope>NUCLEOTIDE SEQUENCE [LARGE SCALE GENOMIC DNA]</scope>
    <source>
        <strain evidence="4 5">DSM 5002</strain>
    </source>
</reference>
<dbReference type="Pfam" id="PF01571">
    <property type="entry name" value="GCV_T"/>
    <property type="match status" value="1"/>
</dbReference>
<evidence type="ECO:0000259" key="3">
    <source>
        <dbReference type="Pfam" id="PF25455"/>
    </source>
</evidence>
<feature type="domain" description="CAF17 C-terminal" evidence="3">
    <location>
        <begin position="215"/>
        <end position="286"/>
    </location>
</feature>
<dbReference type="InterPro" id="IPR045179">
    <property type="entry name" value="YgfZ/GcvT"/>
</dbReference>
<evidence type="ECO:0000313" key="4">
    <source>
        <dbReference type="EMBL" id="RIA47370.1"/>
    </source>
</evidence>
<keyword evidence="1" id="KW-0809">Transit peptide</keyword>
<dbReference type="Pfam" id="PF25455">
    <property type="entry name" value="Beta-barrel_CAF17_C"/>
    <property type="match status" value="1"/>
</dbReference>
<dbReference type="AlphaFoldDB" id="A0A397PCW4"/>
<protein>
    <submittedName>
        <fullName evidence="4">Uncharacterized protein</fullName>
    </submittedName>
</protein>
<evidence type="ECO:0000256" key="1">
    <source>
        <dbReference type="ARBA" id="ARBA00022946"/>
    </source>
</evidence>
<feature type="domain" description="GCVT N-terminal" evidence="2">
    <location>
        <begin position="14"/>
        <end position="107"/>
    </location>
</feature>
<dbReference type="PANTHER" id="PTHR22602:SF0">
    <property type="entry name" value="TRANSFERASE CAF17, MITOCHONDRIAL-RELATED"/>
    <property type="match status" value="1"/>
</dbReference>
<dbReference type="PIRSF" id="PIRSF006487">
    <property type="entry name" value="GcvT"/>
    <property type="match status" value="1"/>
</dbReference>
<sequence length="294" mass="31447">MNNGCLAILPDRGVISVTGEDATPFLHGLVTQNIENLKPGEATYTALLTPQGKVLFDFLVLRHEGGYLLDCARAALSDLTRRLGFYKLRSKVEIADKSEELAVAALWDAPDEAAAPAGGHAFADPRAEGLGRRLIASEDKLRQAAEKQGWALAEPADYEAHRISQGVPEGFKDYESGEVFAHDACIDQLGGIDFHKGCYVGQEVVSRMHHRGTARKRFVAVRGRGLPEPGAAVTAGSTNLGKLTSVAGGRGLALVRIDRAGEALSRGEAIKAGEIPVELVRPDWAAFDFPVPAE</sequence>
<dbReference type="OrthoDB" id="9796287at2"/>
<dbReference type="Proteomes" id="UP000266273">
    <property type="component" value="Unassembled WGS sequence"/>
</dbReference>
<accession>A0A397PCW4</accession>
<dbReference type="Gene3D" id="3.30.1360.120">
    <property type="entry name" value="Probable tRNA modification gtpase trme, domain 1"/>
    <property type="match status" value="2"/>
</dbReference>
<dbReference type="InterPro" id="IPR006222">
    <property type="entry name" value="GCVT_N"/>
</dbReference>
<dbReference type="InterPro" id="IPR017703">
    <property type="entry name" value="YgfZ/GCV_T_CS"/>
</dbReference>
<proteinExistence type="predicted"/>
<name>A0A397PCW4_9HYPH</name>
<gene>
    <name evidence="4" type="ORF">BXY53_2448</name>
</gene>
<keyword evidence="5" id="KW-1185">Reference proteome</keyword>
<dbReference type="SUPFAM" id="SSF103025">
    <property type="entry name" value="Folate-binding domain"/>
    <property type="match status" value="1"/>
</dbReference>
<dbReference type="InterPro" id="IPR057460">
    <property type="entry name" value="CAF17_C"/>
</dbReference>
<dbReference type="GO" id="GO:0016226">
    <property type="term" value="P:iron-sulfur cluster assembly"/>
    <property type="evidence" value="ECO:0007669"/>
    <property type="project" value="TreeGrafter"/>
</dbReference>
<dbReference type="RefSeq" id="WP_119062250.1">
    <property type="nucleotide sequence ID" value="NZ_QXDF01000003.1"/>
</dbReference>
<dbReference type="InterPro" id="IPR027266">
    <property type="entry name" value="TrmE/GcvT-like"/>
</dbReference>
<dbReference type="PANTHER" id="PTHR22602">
    <property type="entry name" value="TRANSFERASE CAF17, MITOCHONDRIAL-RELATED"/>
    <property type="match status" value="1"/>
</dbReference>
<evidence type="ECO:0000259" key="2">
    <source>
        <dbReference type="Pfam" id="PF01571"/>
    </source>
</evidence>
<dbReference type="NCBIfam" id="TIGR03317">
    <property type="entry name" value="ygfZ_signature"/>
    <property type="match status" value="1"/>
</dbReference>
<organism evidence="4 5">
    <name type="scientific">Dichotomicrobium thermohalophilum</name>
    <dbReference type="NCBI Taxonomy" id="933063"/>
    <lineage>
        <taxon>Bacteria</taxon>
        <taxon>Pseudomonadati</taxon>
        <taxon>Pseudomonadota</taxon>
        <taxon>Alphaproteobacteria</taxon>
        <taxon>Hyphomicrobiales</taxon>
        <taxon>Hyphomicrobiaceae</taxon>
        <taxon>Dichotomicrobium</taxon>
    </lineage>
</organism>